<accession>A0A3S4AGU4</accession>
<name>A0A3S4AGU4_9MICO</name>
<dbReference type="RefSeq" id="WP_128497876.1">
    <property type="nucleotide sequence ID" value="NZ_RZNC01000001.1"/>
</dbReference>
<dbReference type="Pfam" id="PF04954">
    <property type="entry name" value="SIP"/>
    <property type="match status" value="1"/>
</dbReference>
<dbReference type="Gene3D" id="3.40.50.80">
    <property type="entry name" value="Nucleotide-binding domain of ferredoxin-NADP reductase (FNR) module"/>
    <property type="match status" value="1"/>
</dbReference>
<reference evidence="2 3" key="1">
    <citation type="submission" date="2018-12" db="EMBL/GenBank/DDBJ databases">
        <authorList>
            <person name="Li F."/>
        </authorList>
    </citation>
    <scope>NUCLEOTIDE SEQUENCE [LARGE SCALE GENOMIC DNA]</scope>
    <source>
        <strain evidence="2 3">8H24J-4-2</strain>
    </source>
</reference>
<evidence type="ECO:0000259" key="1">
    <source>
        <dbReference type="Pfam" id="PF04954"/>
    </source>
</evidence>
<dbReference type="EMBL" id="RZNC01000001">
    <property type="protein sequence ID" value="RWZ68611.1"/>
    <property type="molecule type" value="Genomic_DNA"/>
</dbReference>
<dbReference type="OrthoDB" id="5123323at2"/>
<keyword evidence="3" id="KW-1185">Reference proteome</keyword>
<evidence type="ECO:0000313" key="3">
    <source>
        <dbReference type="Proteomes" id="UP000288603"/>
    </source>
</evidence>
<dbReference type="InterPro" id="IPR007037">
    <property type="entry name" value="SIP_rossman_dom"/>
</dbReference>
<dbReference type="Proteomes" id="UP000288603">
    <property type="component" value="Unassembled WGS sequence"/>
</dbReference>
<dbReference type="AlphaFoldDB" id="A0A3S4AGU4"/>
<gene>
    <name evidence="2" type="ORF">ELQ92_05260</name>
</gene>
<feature type="domain" description="SIP-like Rossmann fold" evidence="1">
    <location>
        <begin position="24"/>
        <end position="156"/>
    </location>
</feature>
<comment type="caution">
    <text evidence="2">The sequence shown here is derived from an EMBL/GenBank/DDBJ whole genome shotgun (WGS) entry which is preliminary data.</text>
</comment>
<sequence length="163" mass="17527">MSTPSRESTRRRSSAAESRRLAPFLLACDESAIAELDAMIATLPLCASGRVFIEVPSSDDIGIVSVPSRMTVTWLPRSARSGAPGTGSVCARGEALDRAVRAWADEMLCDESAEPEHDGSEGRGVQVWLGGDYRGVAPVFEHLVHTRNVDARRVTAPASYRLS</sequence>
<evidence type="ECO:0000313" key="2">
    <source>
        <dbReference type="EMBL" id="RWZ68611.1"/>
    </source>
</evidence>
<protein>
    <submittedName>
        <fullName evidence="2">Phage tail protein</fullName>
    </submittedName>
</protein>
<proteinExistence type="predicted"/>
<organism evidence="2 3">
    <name type="scientific">Labedella populi</name>
    <dbReference type="NCBI Taxonomy" id="2498850"/>
    <lineage>
        <taxon>Bacteria</taxon>
        <taxon>Bacillati</taxon>
        <taxon>Actinomycetota</taxon>
        <taxon>Actinomycetes</taxon>
        <taxon>Micrococcales</taxon>
        <taxon>Microbacteriaceae</taxon>
        <taxon>Labedella</taxon>
    </lineage>
</organism>
<dbReference type="InterPro" id="IPR039261">
    <property type="entry name" value="FNR_nucleotide-bd"/>
</dbReference>